<name>A0A377TDM3_HAFAL</name>
<feature type="domain" description="Transposase IS801/IS1294" evidence="1">
    <location>
        <begin position="46"/>
        <end position="127"/>
    </location>
</feature>
<dbReference type="AlphaFoldDB" id="A0A377TDM3"/>
<organism evidence="2 3">
    <name type="scientific">Hafnia alvei</name>
    <dbReference type="NCBI Taxonomy" id="569"/>
    <lineage>
        <taxon>Bacteria</taxon>
        <taxon>Pseudomonadati</taxon>
        <taxon>Pseudomonadota</taxon>
        <taxon>Gammaproteobacteria</taxon>
        <taxon>Enterobacterales</taxon>
        <taxon>Hafniaceae</taxon>
        <taxon>Hafnia</taxon>
    </lineage>
</organism>
<evidence type="ECO:0000259" key="1">
    <source>
        <dbReference type="Pfam" id="PF04986"/>
    </source>
</evidence>
<gene>
    <name evidence="2" type="ORF">NCTC8105_05230</name>
</gene>
<dbReference type="GO" id="GO:0006313">
    <property type="term" value="P:DNA transposition"/>
    <property type="evidence" value="ECO:0007669"/>
    <property type="project" value="InterPro"/>
</dbReference>
<dbReference type="GO" id="GO:0004803">
    <property type="term" value="F:transposase activity"/>
    <property type="evidence" value="ECO:0007669"/>
    <property type="project" value="InterPro"/>
</dbReference>
<proteinExistence type="predicted"/>
<evidence type="ECO:0000313" key="3">
    <source>
        <dbReference type="Proteomes" id="UP000254821"/>
    </source>
</evidence>
<protein>
    <submittedName>
        <fullName evidence="2">Transposase</fullName>
    </submittedName>
</protein>
<dbReference type="Proteomes" id="UP000254821">
    <property type="component" value="Unassembled WGS sequence"/>
</dbReference>
<dbReference type="Pfam" id="PF04986">
    <property type="entry name" value="Y2_Tnp"/>
    <property type="match status" value="1"/>
</dbReference>
<evidence type="ECO:0000313" key="2">
    <source>
        <dbReference type="EMBL" id="STS21081.1"/>
    </source>
</evidence>
<reference evidence="2 3" key="1">
    <citation type="submission" date="2018-06" db="EMBL/GenBank/DDBJ databases">
        <authorList>
            <consortium name="Pathogen Informatics"/>
            <person name="Doyle S."/>
        </authorList>
    </citation>
    <scope>NUCLEOTIDE SEQUENCE [LARGE SCALE GENOMIC DNA]</scope>
    <source>
        <strain evidence="2 3">NCTC8105</strain>
    </source>
</reference>
<dbReference type="EMBL" id="UGHP01000002">
    <property type="protein sequence ID" value="STS21081.1"/>
    <property type="molecule type" value="Genomic_DNA"/>
</dbReference>
<sequence length="182" mass="21101">MQHITFTMPDKLWPAFNLNWPLLNQLFACAAYTLLKWAEKMGIEIGLFAALHTYGRQLNQHPHIHLSVTRGGLCRKHGVWRSVFFKKKVAERYWRQAVIALLRQHYASLDLAAAGYRHIRDYREWCQFFRITISAAMENSLCQEDKARTAKRQLSRPLPETATCCSLQITPLQWPDSGSSLL</sequence>
<accession>A0A377TDM3</accession>
<dbReference type="InterPro" id="IPR007069">
    <property type="entry name" value="Transposase_32"/>
</dbReference>
<dbReference type="GO" id="GO:0003677">
    <property type="term" value="F:DNA binding"/>
    <property type="evidence" value="ECO:0007669"/>
    <property type="project" value="InterPro"/>
</dbReference>